<proteinExistence type="inferred from homology"/>
<keyword evidence="4" id="KW-0547">Nucleotide-binding</keyword>
<dbReference type="SUPFAM" id="SSF52540">
    <property type="entry name" value="P-loop containing nucleoside triphosphate hydrolases"/>
    <property type="match status" value="1"/>
</dbReference>
<comment type="catalytic activity">
    <reaction evidence="10">
        <text>ATP + H2O + cellular proteinSide 1 = ADP + phosphate + cellular proteinSide 2.</text>
        <dbReference type="EC" id="7.4.2.8"/>
    </reaction>
</comment>
<dbReference type="GO" id="GO:0008564">
    <property type="term" value="F:protein-exporting ATPase activity"/>
    <property type="evidence" value="ECO:0007669"/>
    <property type="project" value="UniProtKB-EC"/>
</dbReference>
<name>A0A411MLQ7_9PSED</name>
<dbReference type="PROSITE" id="PS00152">
    <property type="entry name" value="ATPASE_ALPHA_BETA"/>
    <property type="match status" value="1"/>
</dbReference>
<evidence type="ECO:0000256" key="3">
    <source>
        <dbReference type="ARBA" id="ARBA00022490"/>
    </source>
</evidence>
<keyword evidence="2" id="KW-0813">Transport</keyword>
<dbReference type="PANTHER" id="PTHR15184">
    <property type="entry name" value="ATP SYNTHASE"/>
    <property type="match status" value="1"/>
</dbReference>
<dbReference type="InterPro" id="IPR027417">
    <property type="entry name" value="P-loop_NTPase"/>
</dbReference>
<dbReference type="InterPro" id="IPR050053">
    <property type="entry name" value="ATPase_alpha/beta_chains"/>
</dbReference>
<dbReference type="InterPro" id="IPR020003">
    <property type="entry name" value="ATPase_a/bsu_AS"/>
</dbReference>
<dbReference type="KEGG" id="ptk:EXN22_19260"/>
<comment type="subcellular location">
    <subcellularLocation>
        <location evidence="1">Cytoplasm</location>
    </subcellularLocation>
</comment>
<dbReference type="OrthoDB" id="9148544at2"/>
<feature type="domain" description="AAA+ ATPase" evidence="11">
    <location>
        <begin position="151"/>
        <end position="332"/>
    </location>
</feature>
<accession>A0A411MLQ7</accession>
<keyword evidence="3" id="KW-0963">Cytoplasm</keyword>
<dbReference type="InterPro" id="IPR004100">
    <property type="entry name" value="ATPase_F1/V1/A1_a/bsu_N"/>
</dbReference>
<dbReference type="InterPro" id="IPR000194">
    <property type="entry name" value="ATPase_F1/V1/A1_a/bsu_nucl-bd"/>
</dbReference>
<dbReference type="GO" id="GO:0030257">
    <property type="term" value="C:type III protein secretion system complex"/>
    <property type="evidence" value="ECO:0007669"/>
    <property type="project" value="InterPro"/>
</dbReference>
<evidence type="ECO:0000256" key="10">
    <source>
        <dbReference type="ARBA" id="ARBA00034006"/>
    </source>
</evidence>
<dbReference type="AlphaFoldDB" id="A0A411MLQ7"/>
<dbReference type="Pfam" id="PF00006">
    <property type="entry name" value="ATP-synt_ab"/>
    <property type="match status" value="1"/>
</dbReference>
<dbReference type="EC" id="7.4.2.8" evidence="9"/>
<dbReference type="InterPro" id="IPR003593">
    <property type="entry name" value="AAA+_ATPase"/>
</dbReference>
<evidence type="ECO:0000256" key="8">
    <source>
        <dbReference type="ARBA" id="ARBA00024342"/>
    </source>
</evidence>
<keyword evidence="13" id="KW-1185">Reference proteome</keyword>
<comment type="similarity">
    <text evidence="8">Belongs to the ATPase alpha/beta chains family. T3SS ATPase subfamily.</text>
</comment>
<dbReference type="Pfam" id="PF02874">
    <property type="entry name" value="ATP-synt_ab_N"/>
    <property type="match status" value="1"/>
</dbReference>
<dbReference type="PANTHER" id="PTHR15184:SF9">
    <property type="entry name" value="SPI-1 TYPE 3 SECRETION SYSTEM ATPASE"/>
    <property type="match status" value="1"/>
</dbReference>
<dbReference type="CDD" id="cd01426">
    <property type="entry name" value="ATP-synt_F1_V1_A1_AB_FliI_N"/>
    <property type="match status" value="1"/>
</dbReference>
<dbReference type="Pfam" id="PF18269">
    <property type="entry name" value="T3SS_ATPase_C"/>
    <property type="match status" value="1"/>
</dbReference>
<sequence>MKLEQLTRQGAHPQRCVGPLLEVALPAVAIGELCEVYAHWGDALPRAWAQVIGFNADVALLSLLGEPQGLSRQSLVMATGAPLQLHCGDDLLGTVLDARGQVVERLAPAANQPVYRYGLDNPPPHYSQRRAVSLRLDTAIRVIDCLLTCGVGQRVGIFAAAGTGKTSLLDSLVEHTDAEVFVIGLIGERGREVAEFIQRLRSSPRCARSVVVQASSDCAAVDRCNAALVATSVAEYFRDRGQRVVLLIDSLSRYARARRDLALAAGEAPARRGYPASVFEALPRLLERPGVTATGSITAFYTVLLESDDEPDPLAEEIRSILDGHIYLSRELAGKGHFPAIDVLRSTSRVAQQVCDAASLALASQARERLARLEGMRLLLELGEYRAGSDPLNDQALHSRDALQAWLRQPADLAVDAALAKQSLHALLS</sequence>
<evidence type="ECO:0000256" key="7">
    <source>
        <dbReference type="ARBA" id="ARBA00022967"/>
    </source>
</evidence>
<evidence type="ECO:0000259" key="11">
    <source>
        <dbReference type="SMART" id="SM00382"/>
    </source>
</evidence>
<dbReference type="InterPro" id="IPR005714">
    <property type="entry name" value="ATPase_T3SS_FliI/YscN"/>
</dbReference>
<organism evidence="12 13">
    <name type="scientific">Pseudomonas tructae</name>
    <dbReference type="NCBI Taxonomy" id="2518644"/>
    <lineage>
        <taxon>Bacteria</taxon>
        <taxon>Pseudomonadati</taxon>
        <taxon>Pseudomonadota</taxon>
        <taxon>Gammaproteobacteria</taxon>
        <taxon>Pseudomonadales</taxon>
        <taxon>Pseudomonadaceae</taxon>
        <taxon>Pseudomonas</taxon>
    </lineage>
</organism>
<evidence type="ECO:0000256" key="4">
    <source>
        <dbReference type="ARBA" id="ARBA00022741"/>
    </source>
</evidence>
<keyword evidence="5" id="KW-0067">ATP-binding</keyword>
<dbReference type="EMBL" id="CP035952">
    <property type="protein sequence ID" value="QBF27723.1"/>
    <property type="molecule type" value="Genomic_DNA"/>
</dbReference>
<dbReference type="GO" id="GO:0030254">
    <property type="term" value="P:protein secretion by the type III secretion system"/>
    <property type="evidence" value="ECO:0007669"/>
    <property type="project" value="InterPro"/>
</dbReference>
<dbReference type="NCBIfam" id="NF006012">
    <property type="entry name" value="PRK08149.1"/>
    <property type="match status" value="1"/>
</dbReference>
<dbReference type="InterPro" id="IPR040627">
    <property type="entry name" value="T3SS_ATPase_C"/>
</dbReference>
<dbReference type="GO" id="GO:0016887">
    <property type="term" value="F:ATP hydrolysis activity"/>
    <property type="evidence" value="ECO:0007669"/>
    <property type="project" value="InterPro"/>
</dbReference>
<dbReference type="GO" id="GO:0046933">
    <property type="term" value="F:proton-transporting ATP synthase activity, rotational mechanism"/>
    <property type="evidence" value="ECO:0007669"/>
    <property type="project" value="TreeGrafter"/>
</dbReference>
<dbReference type="NCBIfam" id="TIGR01026">
    <property type="entry name" value="fliI_yscN"/>
    <property type="match status" value="1"/>
</dbReference>
<dbReference type="GO" id="GO:0005524">
    <property type="term" value="F:ATP binding"/>
    <property type="evidence" value="ECO:0007669"/>
    <property type="project" value="UniProtKB-KW"/>
</dbReference>
<dbReference type="FunFam" id="3.40.50.12240:FF:000002">
    <property type="entry name" value="Flagellum-specific ATP synthase FliI"/>
    <property type="match status" value="1"/>
</dbReference>
<dbReference type="Gene3D" id="3.40.50.12240">
    <property type="match status" value="1"/>
</dbReference>
<keyword evidence="7" id="KW-1278">Translocase</keyword>
<reference evidence="12 13" key="1">
    <citation type="submission" date="2019-02" db="EMBL/GenBank/DDBJ databases">
        <title>Complete genome sequence of Pseudomonas sp. SNU WT1 isolated from rainbow trout.</title>
        <authorList>
            <person name="Oh W.T."/>
            <person name="Park S.C."/>
        </authorList>
    </citation>
    <scope>NUCLEOTIDE SEQUENCE [LARGE SCALE GENOMIC DNA]</scope>
    <source>
        <strain evidence="12 13">SNU WT1</strain>
    </source>
</reference>
<evidence type="ECO:0000256" key="2">
    <source>
        <dbReference type="ARBA" id="ARBA00022448"/>
    </source>
</evidence>
<evidence type="ECO:0000256" key="1">
    <source>
        <dbReference type="ARBA" id="ARBA00004496"/>
    </source>
</evidence>
<evidence type="ECO:0000256" key="6">
    <source>
        <dbReference type="ARBA" id="ARBA00022927"/>
    </source>
</evidence>
<keyword evidence="6" id="KW-0653">Protein transport</keyword>
<dbReference type="Proteomes" id="UP000291130">
    <property type="component" value="Chromosome"/>
</dbReference>
<evidence type="ECO:0000256" key="5">
    <source>
        <dbReference type="ARBA" id="ARBA00022840"/>
    </source>
</evidence>
<evidence type="ECO:0000313" key="12">
    <source>
        <dbReference type="EMBL" id="QBF27723.1"/>
    </source>
</evidence>
<gene>
    <name evidence="12" type="ORF">EXN22_19260</name>
</gene>
<dbReference type="SMART" id="SM00382">
    <property type="entry name" value="AAA"/>
    <property type="match status" value="1"/>
</dbReference>
<dbReference type="GO" id="GO:0005737">
    <property type="term" value="C:cytoplasm"/>
    <property type="evidence" value="ECO:0007669"/>
    <property type="project" value="UniProtKB-SubCell"/>
</dbReference>
<protein>
    <recommendedName>
        <fullName evidence="9">protein-secreting ATPase</fullName>
        <ecNumber evidence="9">7.4.2.8</ecNumber>
    </recommendedName>
</protein>
<evidence type="ECO:0000256" key="9">
    <source>
        <dbReference type="ARBA" id="ARBA00024382"/>
    </source>
</evidence>
<dbReference type="RefSeq" id="WP_130265568.1">
    <property type="nucleotide sequence ID" value="NZ_CP035952.1"/>
</dbReference>
<evidence type="ECO:0000313" key="13">
    <source>
        <dbReference type="Proteomes" id="UP000291130"/>
    </source>
</evidence>